<organism evidence="3 4">
    <name type="scientific">Ligilactobacillus ubinensis</name>
    <dbReference type="NCBI Taxonomy" id="2876789"/>
    <lineage>
        <taxon>Bacteria</taxon>
        <taxon>Bacillati</taxon>
        <taxon>Bacillota</taxon>
        <taxon>Bacilli</taxon>
        <taxon>Lactobacillales</taxon>
        <taxon>Lactobacillaceae</taxon>
        <taxon>Ligilactobacillus</taxon>
    </lineage>
</organism>
<dbReference type="RefSeq" id="WP_253360381.1">
    <property type="nucleotide sequence ID" value="NZ_JAIULA010000010.1"/>
</dbReference>
<evidence type="ECO:0000256" key="1">
    <source>
        <dbReference type="ARBA" id="ARBA00010646"/>
    </source>
</evidence>
<dbReference type="EMBL" id="JAIULA010000010">
    <property type="protein sequence ID" value="MCP0886918.1"/>
    <property type="molecule type" value="Genomic_DNA"/>
</dbReference>
<dbReference type="PANTHER" id="PTHR34135">
    <property type="entry name" value="LYSOZYME"/>
    <property type="match status" value="1"/>
</dbReference>
<dbReference type="AlphaFoldDB" id="A0A9X2JLF4"/>
<accession>A0A9X2JLF4</accession>
<dbReference type="Proteomes" id="UP001139006">
    <property type="component" value="Unassembled WGS sequence"/>
</dbReference>
<dbReference type="GO" id="GO:0009253">
    <property type="term" value="P:peptidoglycan catabolic process"/>
    <property type="evidence" value="ECO:0007669"/>
    <property type="project" value="InterPro"/>
</dbReference>
<evidence type="ECO:0000256" key="2">
    <source>
        <dbReference type="SAM" id="SignalP"/>
    </source>
</evidence>
<dbReference type="InterPro" id="IPR002053">
    <property type="entry name" value="Glyco_hydro_25"/>
</dbReference>
<dbReference type="PANTHER" id="PTHR34135:SF2">
    <property type="entry name" value="LYSOZYME"/>
    <property type="match status" value="1"/>
</dbReference>
<dbReference type="Gene3D" id="2.30.30.40">
    <property type="entry name" value="SH3 Domains"/>
    <property type="match status" value="1"/>
</dbReference>
<comment type="similarity">
    <text evidence="1">Belongs to the glycosyl hydrolase 25 family.</text>
</comment>
<gene>
    <name evidence="3" type="ORF">LB941_06175</name>
</gene>
<reference evidence="3 4" key="1">
    <citation type="journal article" date="2023" name="Int. J. Syst. Evol. Microbiol.">
        <title>Ligilactobacillus ubinensis sp. nov., a novel species isolated from the wild ferment of a durian fruit (Durio zibethinus).</title>
        <authorList>
            <person name="Heng Y.C."/>
            <person name="Menon N."/>
            <person name="Chen B."/>
            <person name="Loo B.Z.L."/>
            <person name="Wong G.W.J."/>
            <person name="Lim A.C.H."/>
            <person name="Silvaraju S."/>
            <person name="Kittelmann S."/>
        </authorList>
    </citation>
    <scope>NUCLEOTIDE SEQUENCE [LARGE SCALE GENOMIC DNA]</scope>
    <source>
        <strain evidence="3 4">WILCCON 0076</strain>
    </source>
</reference>
<dbReference type="Gene3D" id="3.20.20.80">
    <property type="entry name" value="Glycosidases"/>
    <property type="match status" value="1"/>
</dbReference>
<dbReference type="GO" id="GO:0003796">
    <property type="term" value="F:lysozyme activity"/>
    <property type="evidence" value="ECO:0007669"/>
    <property type="project" value="InterPro"/>
</dbReference>
<sequence>MKKRIFLGVLAFVSAFFFAINVHAARTDMIDISSHNNNGNTITTEQYASLRNNYGVKAVVVKLSEGTTYTWSKAAANVSNANAAGLYTNGYHYARYTTTSKATEEAQNAVAAAKNAGLGVGSVIVADVEADEQKALTKSQNDLDNMAFEAVVENAGYRFDLYTMESMVNSKMTIADGSGWIAKYPKNVTIDLFTNRNGWQFSSKMTFNGLYGYYDVSQLYTNYYTANQDRNAVISNSDTTDVSKVTKKTVTTTSSTSGTFKDGSYTITRQNGTFYPNQTLRIFKYPGSQATGKYYYKGEHVIYDGYVHVGNYIYVSYKTSTGYHHYIAVRYAPTRRALGTFK</sequence>
<dbReference type="GO" id="GO:0016052">
    <property type="term" value="P:carbohydrate catabolic process"/>
    <property type="evidence" value="ECO:0007669"/>
    <property type="project" value="TreeGrafter"/>
</dbReference>
<comment type="caution">
    <text evidence="3">The sequence shown here is derived from an EMBL/GenBank/DDBJ whole genome shotgun (WGS) entry which is preliminary data.</text>
</comment>
<feature type="chain" id="PRO_5040898201" description="Lysozyme" evidence="2">
    <location>
        <begin position="25"/>
        <end position="342"/>
    </location>
</feature>
<keyword evidence="2" id="KW-0732">Signal</keyword>
<evidence type="ECO:0000313" key="4">
    <source>
        <dbReference type="Proteomes" id="UP001139006"/>
    </source>
</evidence>
<dbReference type="SUPFAM" id="SSF51445">
    <property type="entry name" value="(Trans)glycosidases"/>
    <property type="match status" value="1"/>
</dbReference>
<dbReference type="GO" id="GO:0016998">
    <property type="term" value="P:cell wall macromolecule catabolic process"/>
    <property type="evidence" value="ECO:0007669"/>
    <property type="project" value="InterPro"/>
</dbReference>
<evidence type="ECO:0008006" key="5">
    <source>
        <dbReference type="Google" id="ProtNLM"/>
    </source>
</evidence>
<dbReference type="PROSITE" id="PS51904">
    <property type="entry name" value="GLYCOSYL_HYDROL_F25_2"/>
    <property type="match status" value="1"/>
</dbReference>
<feature type="signal peptide" evidence="2">
    <location>
        <begin position="1"/>
        <end position="24"/>
    </location>
</feature>
<evidence type="ECO:0000313" key="3">
    <source>
        <dbReference type="EMBL" id="MCP0886918.1"/>
    </source>
</evidence>
<keyword evidence="4" id="KW-1185">Reference proteome</keyword>
<proteinExistence type="inferred from homology"/>
<dbReference type="InterPro" id="IPR017853">
    <property type="entry name" value="GH"/>
</dbReference>
<dbReference type="Pfam" id="PF01183">
    <property type="entry name" value="Glyco_hydro_25"/>
    <property type="match status" value="1"/>
</dbReference>
<protein>
    <recommendedName>
        <fullName evidence="5">Lysozyme</fullName>
    </recommendedName>
</protein>
<name>A0A9X2JLF4_9LACO</name>